<keyword evidence="3" id="KW-1185">Reference proteome</keyword>
<feature type="transmembrane region" description="Helical" evidence="1">
    <location>
        <begin position="39"/>
        <end position="59"/>
    </location>
</feature>
<dbReference type="AlphaFoldDB" id="A0A369TAK2"/>
<comment type="caution">
    <text evidence="2">The sequence shown here is derived from an EMBL/GenBank/DDBJ whole genome shotgun (WGS) entry which is preliminary data.</text>
</comment>
<name>A0A369TAK2_9PROT</name>
<dbReference type="EMBL" id="QPMH01000011">
    <property type="protein sequence ID" value="RDD61524.1"/>
    <property type="molecule type" value="Genomic_DNA"/>
</dbReference>
<keyword evidence="1" id="KW-1133">Transmembrane helix</keyword>
<evidence type="ECO:0000256" key="1">
    <source>
        <dbReference type="SAM" id="Phobius"/>
    </source>
</evidence>
<sequence>MMNIRQHRNSDRQPSVFQHRMDGGRLAWAASTWRGKAHYAVFGAVVFVSLMLLGAMMSGEGGSLAGMPGAGVARIVALAAANVLLSGLGAWLAYGSRMETETKWGAIAFGSIVPAIFSLFMLYALAGARGWLG</sequence>
<feature type="transmembrane region" description="Helical" evidence="1">
    <location>
        <begin position="71"/>
        <end position="94"/>
    </location>
</feature>
<evidence type="ECO:0000313" key="3">
    <source>
        <dbReference type="Proteomes" id="UP000253941"/>
    </source>
</evidence>
<proteinExistence type="predicted"/>
<dbReference type="RefSeq" id="WP_114582555.1">
    <property type="nucleotide sequence ID" value="NZ_QPMH01000011.1"/>
</dbReference>
<gene>
    <name evidence="2" type="ORF">DRB17_12555</name>
</gene>
<reference evidence="2 3" key="1">
    <citation type="submission" date="2018-07" db="EMBL/GenBank/DDBJ databases">
        <title>Venubactetium sediminum gen. nov., sp. nov., isolated from a marine solar saltern.</title>
        <authorList>
            <person name="Wang S."/>
        </authorList>
    </citation>
    <scope>NUCLEOTIDE SEQUENCE [LARGE SCALE GENOMIC DNA]</scope>
    <source>
        <strain evidence="2 3">WD2A32</strain>
    </source>
</reference>
<keyword evidence="1" id="KW-0472">Membrane</keyword>
<evidence type="ECO:0000313" key="2">
    <source>
        <dbReference type="EMBL" id="RDD61524.1"/>
    </source>
</evidence>
<accession>A0A369TAK2</accession>
<keyword evidence="1" id="KW-0812">Transmembrane</keyword>
<dbReference type="Proteomes" id="UP000253941">
    <property type="component" value="Unassembled WGS sequence"/>
</dbReference>
<feature type="transmembrane region" description="Helical" evidence="1">
    <location>
        <begin position="106"/>
        <end position="126"/>
    </location>
</feature>
<organism evidence="2 3">
    <name type="scientific">Ferruginivarius sediminum</name>
    <dbReference type="NCBI Taxonomy" id="2661937"/>
    <lineage>
        <taxon>Bacteria</taxon>
        <taxon>Pseudomonadati</taxon>
        <taxon>Pseudomonadota</taxon>
        <taxon>Alphaproteobacteria</taxon>
        <taxon>Rhodospirillales</taxon>
        <taxon>Rhodospirillaceae</taxon>
        <taxon>Ferruginivarius</taxon>
    </lineage>
</organism>
<protein>
    <submittedName>
        <fullName evidence="2">Uncharacterized protein</fullName>
    </submittedName>
</protein>